<dbReference type="InterPro" id="IPR014710">
    <property type="entry name" value="RmlC-like_jellyroll"/>
</dbReference>
<reference evidence="5 6" key="1">
    <citation type="submission" date="2012-02" db="EMBL/GenBank/DDBJ databases">
        <title>Complete sequence of chromosome of Singulisphaera acidiphila DSM 18658.</title>
        <authorList>
            <consortium name="US DOE Joint Genome Institute (JGI-PGF)"/>
            <person name="Lucas S."/>
            <person name="Copeland A."/>
            <person name="Lapidus A."/>
            <person name="Glavina del Rio T."/>
            <person name="Dalin E."/>
            <person name="Tice H."/>
            <person name="Bruce D."/>
            <person name="Goodwin L."/>
            <person name="Pitluck S."/>
            <person name="Peters L."/>
            <person name="Ovchinnikova G."/>
            <person name="Chertkov O."/>
            <person name="Kyrpides N."/>
            <person name="Mavromatis K."/>
            <person name="Ivanova N."/>
            <person name="Brettin T."/>
            <person name="Detter J.C."/>
            <person name="Han C."/>
            <person name="Larimer F."/>
            <person name="Land M."/>
            <person name="Hauser L."/>
            <person name="Markowitz V."/>
            <person name="Cheng J.-F."/>
            <person name="Hugenholtz P."/>
            <person name="Woyke T."/>
            <person name="Wu D."/>
            <person name="Tindall B."/>
            <person name="Pomrenke H."/>
            <person name="Brambilla E."/>
            <person name="Klenk H.-P."/>
            <person name="Eisen J.A."/>
        </authorList>
    </citation>
    <scope>NUCLEOTIDE SEQUENCE [LARGE SCALE GENOMIC DNA]</scope>
    <source>
        <strain evidence="6">ATCC BAA-1392 / DSM 18658 / VKM B-2454 / MOB10</strain>
    </source>
</reference>
<feature type="domain" description="Cupin type-2" evidence="4">
    <location>
        <begin position="71"/>
        <end position="127"/>
    </location>
</feature>
<feature type="region of interest" description="Disordered" evidence="3">
    <location>
        <begin position="1"/>
        <end position="29"/>
    </location>
</feature>
<keyword evidence="2 5" id="KW-0456">Lyase</keyword>
<dbReference type="SMART" id="SM01130">
    <property type="entry name" value="DHDPS"/>
    <property type="match status" value="1"/>
</dbReference>
<feature type="compositionally biased region" description="Basic residues" evidence="3">
    <location>
        <begin position="134"/>
        <end position="148"/>
    </location>
</feature>
<dbReference type="GO" id="GO:0008840">
    <property type="term" value="F:4-hydroxy-tetrahydrodipicolinate synthase activity"/>
    <property type="evidence" value="ECO:0007669"/>
    <property type="project" value="TreeGrafter"/>
</dbReference>
<dbReference type="SUPFAM" id="SSF51569">
    <property type="entry name" value="Aldolase"/>
    <property type="match status" value="1"/>
</dbReference>
<evidence type="ECO:0000256" key="2">
    <source>
        <dbReference type="ARBA" id="ARBA00023239"/>
    </source>
</evidence>
<proteinExistence type="inferred from homology"/>
<dbReference type="eggNOG" id="COG0329">
    <property type="taxonomic scope" value="Bacteria"/>
</dbReference>
<evidence type="ECO:0000259" key="4">
    <source>
        <dbReference type="Pfam" id="PF07883"/>
    </source>
</evidence>
<dbReference type="Pfam" id="PF00701">
    <property type="entry name" value="DHDPS"/>
    <property type="match status" value="1"/>
</dbReference>
<keyword evidence="6" id="KW-1185">Reference proteome</keyword>
<dbReference type="InterPro" id="IPR002220">
    <property type="entry name" value="DapA-like"/>
</dbReference>
<dbReference type="eggNOG" id="COG3435">
    <property type="taxonomic scope" value="Bacteria"/>
</dbReference>
<dbReference type="Gene3D" id="2.60.120.10">
    <property type="entry name" value="Jelly Rolls"/>
    <property type="match status" value="1"/>
</dbReference>
<organism evidence="5 6">
    <name type="scientific">Singulisphaera acidiphila (strain ATCC BAA-1392 / DSM 18658 / VKM B-2454 / MOB10)</name>
    <dbReference type="NCBI Taxonomy" id="886293"/>
    <lineage>
        <taxon>Bacteria</taxon>
        <taxon>Pseudomonadati</taxon>
        <taxon>Planctomycetota</taxon>
        <taxon>Planctomycetia</taxon>
        <taxon>Isosphaerales</taxon>
        <taxon>Isosphaeraceae</taxon>
        <taxon>Singulisphaera</taxon>
    </lineage>
</organism>
<dbReference type="STRING" id="886293.Sinac_6291"/>
<dbReference type="Pfam" id="PF07883">
    <property type="entry name" value="Cupin_2"/>
    <property type="match status" value="1"/>
</dbReference>
<name>L0DNH0_SINAD</name>
<dbReference type="OrthoDB" id="9771791at2"/>
<dbReference type="EMBL" id="CP003364">
    <property type="protein sequence ID" value="AGA30378.1"/>
    <property type="molecule type" value="Genomic_DNA"/>
</dbReference>
<dbReference type="GO" id="GO:0005829">
    <property type="term" value="C:cytosol"/>
    <property type="evidence" value="ECO:0007669"/>
    <property type="project" value="TreeGrafter"/>
</dbReference>
<dbReference type="PRINTS" id="PR00146">
    <property type="entry name" value="DHPICSNTHASE"/>
</dbReference>
<sequence>MTSPADAPTAKYQSADFDKTPPTPHVRIPDRLHHPAVEAAGKHGDYSSQRKHPVFFVDLPTHSISMTIGWLDPEQSSNMHRHTYETVLYILEGTGHTEVQGRKIEWKAGDAVYIPVWAWHRHTNTGSGLGSLPRLRKRPIASKPRRGGPPRGGSEEERRPCRGRGKVMARNVPFKGIIAYPITPLRQDGSVDIDKFKSLLDRLIGSGVHGIAPLGSAGILPYLSDEERESVTETTVQHVAGRLPTLVGVSALTTERAVHHARHAEQAGATAVMLIPMSYWKLTEDEVFKHYQGVAESISVPIMAYNNPATGGVDMRPEFLARLLEIPNVTMVKESTGDVRRMQQLVKLAGDDVAFFNGSNPLALAAFAAGARGWCTAAPNLIPQLTLDLYAAVENGDFALARILYYRQMPLLEFIVQGGLPRTVAAGLDLLGFDPGPLRSPLLPLPEGDRNRLSKILQSLSQDQL</sequence>
<dbReference type="CDD" id="cd00408">
    <property type="entry name" value="DHDPS-like"/>
    <property type="match status" value="1"/>
</dbReference>
<dbReference type="InterPro" id="IPR013096">
    <property type="entry name" value="Cupin_2"/>
</dbReference>
<dbReference type="PANTHER" id="PTHR12128">
    <property type="entry name" value="DIHYDRODIPICOLINATE SYNTHASE"/>
    <property type="match status" value="1"/>
</dbReference>
<dbReference type="AlphaFoldDB" id="L0DNH0"/>
<dbReference type="Gene3D" id="3.20.20.70">
    <property type="entry name" value="Aldolase class I"/>
    <property type="match status" value="1"/>
</dbReference>
<evidence type="ECO:0000313" key="5">
    <source>
        <dbReference type="EMBL" id="AGA30378.1"/>
    </source>
</evidence>
<accession>L0DNH0</accession>
<comment type="similarity">
    <text evidence="1">Belongs to the DapA family.</text>
</comment>
<evidence type="ECO:0000256" key="1">
    <source>
        <dbReference type="ARBA" id="ARBA00007592"/>
    </source>
</evidence>
<dbReference type="PANTHER" id="PTHR12128:SF66">
    <property type="entry name" value="4-HYDROXY-2-OXOGLUTARATE ALDOLASE, MITOCHONDRIAL"/>
    <property type="match status" value="1"/>
</dbReference>
<dbReference type="SUPFAM" id="SSF51182">
    <property type="entry name" value="RmlC-like cupins"/>
    <property type="match status" value="1"/>
</dbReference>
<evidence type="ECO:0000313" key="6">
    <source>
        <dbReference type="Proteomes" id="UP000010798"/>
    </source>
</evidence>
<dbReference type="HOGENOM" id="CLU_587798_0_0_0"/>
<dbReference type="InterPro" id="IPR013785">
    <property type="entry name" value="Aldolase_TIM"/>
</dbReference>
<dbReference type="Proteomes" id="UP000010798">
    <property type="component" value="Chromosome"/>
</dbReference>
<dbReference type="InterPro" id="IPR011051">
    <property type="entry name" value="RmlC_Cupin_sf"/>
</dbReference>
<feature type="region of interest" description="Disordered" evidence="3">
    <location>
        <begin position="128"/>
        <end position="164"/>
    </location>
</feature>
<dbReference type="KEGG" id="saci:Sinac_6291"/>
<protein>
    <submittedName>
        <fullName evidence="5">Dihydrodipicolinate synthase/N-acetylneuraminate lyase</fullName>
    </submittedName>
</protein>
<evidence type="ECO:0000256" key="3">
    <source>
        <dbReference type="SAM" id="MobiDB-lite"/>
    </source>
</evidence>
<gene>
    <name evidence="5" type="ordered locus">Sinac_6291</name>
</gene>